<evidence type="ECO:0000313" key="4">
    <source>
        <dbReference type="Proteomes" id="UP001556692"/>
    </source>
</evidence>
<evidence type="ECO:0000256" key="2">
    <source>
        <dbReference type="SAM" id="Phobius"/>
    </source>
</evidence>
<feature type="transmembrane region" description="Helical" evidence="2">
    <location>
        <begin position="113"/>
        <end position="131"/>
    </location>
</feature>
<feature type="region of interest" description="Disordered" evidence="1">
    <location>
        <begin position="46"/>
        <end position="73"/>
    </location>
</feature>
<dbReference type="RefSeq" id="WP_367955792.1">
    <property type="nucleotide sequence ID" value="NZ_JBDPGJ010000004.1"/>
</dbReference>
<accession>A0ABV3SMD2</accession>
<name>A0ABV3SMD2_9HYPH</name>
<protein>
    <submittedName>
        <fullName evidence="3">CbtA family protein</fullName>
    </submittedName>
</protein>
<comment type="caution">
    <text evidence="3">The sequence shown here is derived from an EMBL/GenBank/DDBJ whole genome shotgun (WGS) entry which is preliminary data.</text>
</comment>
<keyword evidence="4" id="KW-1185">Reference proteome</keyword>
<reference evidence="3 4" key="1">
    <citation type="submission" date="2024-05" db="EMBL/GenBank/DDBJ databases">
        <authorList>
            <person name="Jiang F."/>
        </authorList>
    </citation>
    <scope>NUCLEOTIDE SEQUENCE [LARGE SCALE GENOMIC DNA]</scope>
    <source>
        <strain evidence="3 4">LZ166</strain>
    </source>
</reference>
<keyword evidence="2" id="KW-1133">Transmembrane helix</keyword>
<dbReference type="Pfam" id="PF09490">
    <property type="entry name" value="CbtA"/>
    <property type="match status" value="1"/>
</dbReference>
<feature type="transmembrane region" description="Helical" evidence="2">
    <location>
        <begin position="81"/>
        <end position="101"/>
    </location>
</feature>
<organism evidence="3 4">
    <name type="scientific">Aquibium pacificus</name>
    <dbReference type="NCBI Taxonomy" id="3153579"/>
    <lineage>
        <taxon>Bacteria</taxon>
        <taxon>Pseudomonadati</taxon>
        <taxon>Pseudomonadota</taxon>
        <taxon>Alphaproteobacteria</taxon>
        <taxon>Hyphomicrobiales</taxon>
        <taxon>Phyllobacteriaceae</taxon>
        <taxon>Aquibium</taxon>
    </lineage>
</organism>
<keyword evidence="2" id="KW-0812">Transmembrane</keyword>
<dbReference type="Proteomes" id="UP001556692">
    <property type="component" value="Unassembled WGS sequence"/>
</dbReference>
<feature type="transmembrane region" description="Helical" evidence="2">
    <location>
        <begin position="173"/>
        <end position="188"/>
    </location>
</feature>
<dbReference type="NCBIfam" id="TIGR02458">
    <property type="entry name" value="CbtA"/>
    <property type="match status" value="1"/>
</dbReference>
<keyword evidence="2" id="KW-0472">Membrane</keyword>
<proteinExistence type="predicted"/>
<sequence>MAVFRSAIFLAAIAGLFAGIVMTGLQAVFTVPLILQAETFEGAAAPTDHHHAEATQAAPDDGNHDHGDESWAPTDGAERTFYTGLVNVVTGIGFALLLVAASEIAGGIRSWRAGLVWGFAGFAVFTLAPGLGLPPELPAMPAADLVARQAWWIFTVCATAAGLTLIAFRTAPWLALVGVALIIAPHVIGAPQPASFESPVPESLHHSFVVAVTMTNLVFWLAMGVAVGTLRERFAAGLEAPRHSLA</sequence>
<feature type="transmembrane region" description="Helical" evidence="2">
    <location>
        <begin position="208"/>
        <end position="230"/>
    </location>
</feature>
<evidence type="ECO:0000313" key="3">
    <source>
        <dbReference type="EMBL" id="MEX0407937.1"/>
    </source>
</evidence>
<dbReference type="InterPro" id="IPR012666">
    <property type="entry name" value="CbtA_put"/>
</dbReference>
<evidence type="ECO:0000256" key="1">
    <source>
        <dbReference type="SAM" id="MobiDB-lite"/>
    </source>
</evidence>
<gene>
    <name evidence="3" type="ORF">ABGN05_19955</name>
</gene>
<feature type="transmembrane region" description="Helical" evidence="2">
    <location>
        <begin position="151"/>
        <end position="168"/>
    </location>
</feature>
<dbReference type="EMBL" id="JBDPGJ010000004">
    <property type="protein sequence ID" value="MEX0407937.1"/>
    <property type="molecule type" value="Genomic_DNA"/>
</dbReference>